<dbReference type="GO" id="GO:0005524">
    <property type="term" value="F:ATP binding"/>
    <property type="evidence" value="ECO:0007669"/>
    <property type="project" value="UniProtKB-KW"/>
</dbReference>
<dbReference type="Gene3D" id="1.10.10.60">
    <property type="entry name" value="Homeodomain-like"/>
    <property type="match status" value="1"/>
</dbReference>
<dbReference type="FunFam" id="3.40.50.300:FF:000006">
    <property type="entry name" value="DNA-binding transcriptional regulator NtrC"/>
    <property type="match status" value="1"/>
</dbReference>
<dbReference type="InterPro" id="IPR035965">
    <property type="entry name" value="PAS-like_dom_sf"/>
</dbReference>
<dbReference type="SUPFAM" id="SSF52540">
    <property type="entry name" value="P-loop containing nucleoside triphosphate hydrolases"/>
    <property type="match status" value="1"/>
</dbReference>
<dbReference type="PANTHER" id="PTHR32071:SF117">
    <property type="entry name" value="PTS-DEPENDENT DIHYDROXYACETONE KINASE OPERON REGULATORY PROTEIN-RELATED"/>
    <property type="match status" value="1"/>
</dbReference>
<evidence type="ECO:0000313" key="7">
    <source>
        <dbReference type="EMBL" id="PLW84019.1"/>
    </source>
</evidence>
<dbReference type="InterPro" id="IPR002197">
    <property type="entry name" value="HTH_Fis"/>
</dbReference>
<dbReference type="InterPro" id="IPR003593">
    <property type="entry name" value="AAA+_ATPase"/>
</dbReference>
<dbReference type="RefSeq" id="WP_101519656.1">
    <property type="nucleotide sequence ID" value="NZ_PKLZ01000001.1"/>
</dbReference>
<protein>
    <submittedName>
        <fullName evidence="7">Fis family transcriptional regulator</fullName>
    </submittedName>
</protein>
<keyword evidence="2" id="KW-0067">ATP-binding</keyword>
<dbReference type="InterPro" id="IPR027417">
    <property type="entry name" value="P-loop_NTPase"/>
</dbReference>
<dbReference type="AlphaFoldDB" id="A0A2N5Y6N0"/>
<keyword evidence="1" id="KW-0547">Nucleotide-binding</keyword>
<dbReference type="Pfam" id="PF02954">
    <property type="entry name" value="HTH_8"/>
    <property type="match status" value="1"/>
</dbReference>
<evidence type="ECO:0000256" key="2">
    <source>
        <dbReference type="ARBA" id="ARBA00022840"/>
    </source>
</evidence>
<dbReference type="InterPro" id="IPR025943">
    <property type="entry name" value="Sigma_54_int_dom_ATP-bd_2"/>
</dbReference>
<dbReference type="Gene3D" id="1.10.8.60">
    <property type="match status" value="1"/>
</dbReference>
<dbReference type="Pfam" id="PF08448">
    <property type="entry name" value="PAS_4"/>
    <property type="match status" value="1"/>
</dbReference>
<evidence type="ECO:0000256" key="4">
    <source>
        <dbReference type="ARBA" id="ARBA00023125"/>
    </source>
</evidence>
<reference evidence="8" key="1">
    <citation type="submission" date="2017-11" db="EMBL/GenBank/DDBJ databases">
        <title>The draft genome sequence of Chromatocurvus sp. F02.</title>
        <authorList>
            <person name="Du Z.-J."/>
            <person name="Chang Y.-Q."/>
        </authorList>
    </citation>
    <scope>NUCLEOTIDE SEQUENCE [LARGE SCALE GENOMIC DNA]</scope>
    <source>
        <strain evidence="8">F02</strain>
    </source>
</reference>
<dbReference type="InterPro" id="IPR002078">
    <property type="entry name" value="Sigma_54_int"/>
</dbReference>
<dbReference type="PANTHER" id="PTHR32071">
    <property type="entry name" value="TRANSCRIPTIONAL REGULATORY PROTEIN"/>
    <property type="match status" value="1"/>
</dbReference>
<dbReference type="SUPFAM" id="SSF55785">
    <property type="entry name" value="PYP-like sensor domain (PAS domain)"/>
    <property type="match status" value="1"/>
</dbReference>
<dbReference type="Pfam" id="PF00158">
    <property type="entry name" value="Sigma54_activat"/>
    <property type="match status" value="1"/>
</dbReference>
<dbReference type="PROSITE" id="PS50045">
    <property type="entry name" value="SIGMA54_INTERACT_4"/>
    <property type="match status" value="1"/>
</dbReference>
<dbReference type="GO" id="GO:0006355">
    <property type="term" value="P:regulation of DNA-templated transcription"/>
    <property type="evidence" value="ECO:0007669"/>
    <property type="project" value="InterPro"/>
</dbReference>
<accession>A0A2N5Y6N0</accession>
<dbReference type="CDD" id="cd00009">
    <property type="entry name" value="AAA"/>
    <property type="match status" value="1"/>
</dbReference>
<keyword evidence="3" id="KW-0805">Transcription regulation</keyword>
<keyword evidence="4" id="KW-0238">DNA-binding</keyword>
<gene>
    <name evidence="7" type="ORF">CWI75_01305</name>
</gene>
<keyword evidence="5" id="KW-0804">Transcription</keyword>
<evidence type="ECO:0000256" key="1">
    <source>
        <dbReference type="ARBA" id="ARBA00022741"/>
    </source>
</evidence>
<dbReference type="EMBL" id="PKLZ01000001">
    <property type="protein sequence ID" value="PLW84019.1"/>
    <property type="molecule type" value="Genomic_DNA"/>
</dbReference>
<dbReference type="InterPro" id="IPR013656">
    <property type="entry name" value="PAS_4"/>
</dbReference>
<dbReference type="InterPro" id="IPR009057">
    <property type="entry name" value="Homeodomain-like_sf"/>
</dbReference>
<proteinExistence type="predicted"/>
<dbReference type="PROSITE" id="PS00676">
    <property type="entry name" value="SIGMA54_INTERACT_2"/>
    <property type="match status" value="1"/>
</dbReference>
<dbReference type="OrthoDB" id="9804019at2"/>
<sequence length="441" mass="48092">MTNIIASDTDPTSAMMLEGFDCPAILMDADYRILASNAAYVDSFGEIAADTGAHCYEVSHGYDVPCDQAGEACPLAACRESGHKERVLHIHRTPEGRQHVDVELLPIYDQAGELHRFVELLKPVHIASAELSTRHMVGSSAAFNTLVELINLVAPHDTSVLLLGESGTGKELAAAAIHQAGTRGDRPLVTVECAGLPETLFESELFGHVRGAFTGATQNKPGLLETAAGGTLFLDEIGDVPLGMQVKLLRLLETGSYRAVGSTTLQSADFRLICATHKDLPALVERGEFRRDLYYRINAFPIHLPALRERREDLPLLANSILGKLAGERRLHLTESAVRRLQGEHFAGNIRELRNILERALILARGNVIDQHVIERCLAADPGMHAAHTAADSWGDLKSQELHYLQTLLAHCEGDKAEAARIAGISVRSLYRKLGQVLQEH</sequence>
<comment type="caution">
    <text evidence="7">The sequence shown here is derived from an EMBL/GenBank/DDBJ whole genome shotgun (WGS) entry which is preliminary data.</text>
</comment>
<evidence type="ECO:0000259" key="6">
    <source>
        <dbReference type="PROSITE" id="PS50045"/>
    </source>
</evidence>
<evidence type="ECO:0000256" key="3">
    <source>
        <dbReference type="ARBA" id="ARBA00023015"/>
    </source>
</evidence>
<feature type="domain" description="Sigma-54 factor interaction" evidence="6">
    <location>
        <begin position="136"/>
        <end position="362"/>
    </location>
</feature>
<organism evidence="7 8">
    <name type="scientific">Kineobactrum sediminis</name>
    <dbReference type="NCBI Taxonomy" id="1905677"/>
    <lineage>
        <taxon>Bacteria</taxon>
        <taxon>Pseudomonadati</taxon>
        <taxon>Pseudomonadota</taxon>
        <taxon>Gammaproteobacteria</taxon>
        <taxon>Cellvibrionales</taxon>
        <taxon>Halieaceae</taxon>
        <taxon>Kineobactrum</taxon>
    </lineage>
</organism>
<dbReference type="InterPro" id="IPR058031">
    <property type="entry name" value="AAA_lid_NorR"/>
</dbReference>
<dbReference type="Proteomes" id="UP000234845">
    <property type="component" value="Unassembled WGS sequence"/>
</dbReference>
<dbReference type="Pfam" id="PF25601">
    <property type="entry name" value="AAA_lid_14"/>
    <property type="match status" value="1"/>
</dbReference>
<evidence type="ECO:0000256" key="5">
    <source>
        <dbReference type="ARBA" id="ARBA00023163"/>
    </source>
</evidence>
<keyword evidence="8" id="KW-1185">Reference proteome</keyword>
<name>A0A2N5Y6N0_9GAMM</name>
<dbReference type="SMART" id="SM00382">
    <property type="entry name" value="AAA"/>
    <property type="match status" value="1"/>
</dbReference>
<dbReference type="SUPFAM" id="SSF46689">
    <property type="entry name" value="Homeodomain-like"/>
    <property type="match status" value="1"/>
</dbReference>
<dbReference type="Gene3D" id="3.40.50.300">
    <property type="entry name" value="P-loop containing nucleotide triphosphate hydrolases"/>
    <property type="match status" value="1"/>
</dbReference>
<dbReference type="GO" id="GO:0043565">
    <property type="term" value="F:sequence-specific DNA binding"/>
    <property type="evidence" value="ECO:0007669"/>
    <property type="project" value="InterPro"/>
</dbReference>
<evidence type="ECO:0000313" key="8">
    <source>
        <dbReference type="Proteomes" id="UP000234845"/>
    </source>
</evidence>